<dbReference type="Proteomes" id="UP001596104">
    <property type="component" value="Unassembled WGS sequence"/>
</dbReference>
<keyword evidence="2" id="KW-1185">Reference proteome</keyword>
<name>A0ABW0HAL8_9HYPH</name>
<sequence>MAEIASVQNPVTEHARRKGWLVRRMQFIGRRGCPDSWFFRRGRVVIVEFKDTGKPPDDQQSRRIRELREAGMEVHIIDNAEDGYALFD</sequence>
<dbReference type="EMBL" id="JBHSLV010000028">
    <property type="protein sequence ID" value="MFC5394221.1"/>
    <property type="molecule type" value="Genomic_DNA"/>
</dbReference>
<evidence type="ECO:0000313" key="1">
    <source>
        <dbReference type="EMBL" id="MFC5394221.1"/>
    </source>
</evidence>
<evidence type="ECO:0000313" key="2">
    <source>
        <dbReference type="Proteomes" id="UP001596104"/>
    </source>
</evidence>
<dbReference type="Gene3D" id="3.40.1350.10">
    <property type="match status" value="1"/>
</dbReference>
<organism evidence="1 2">
    <name type="scientific">Bosea vestrisii</name>
    <dbReference type="NCBI Taxonomy" id="151416"/>
    <lineage>
        <taxon>Bacteria</taxon>
        <taxon>Pseudomonadati</taxon>
        <taxon>Pseudomonadota</taxon>
        <taxon>Alphaproteobacteria</taxon>
        <taxon>Hyphomicrobiales</taxon>
        <taxon>Boseaceae</taxon>
        <taxon>Bosea</taxon>
    </lineage>
</organism>
<gene>
    <name evidence="1" type="ORF">ACFPPC_16395</name>
</gene>
<dbReference type="RefSeq" id="WP_377009403.1">
    <property type="nucleotide sequence ID" value="NZ_JBHSLV010000028.1"/>
</dbReference>
<accession>A0ABW0HAL8</accession>
<protein>
    <recommendedName>
        <fullName evidence="3">VRR-NUC domain-containing protein</fullName>
    </recommendedName>
</protein>
<reference evidence="2" key="1">
    <citation type="journal article" date="2019" name="Int. J. Syst. Evol. Microbiol.">
        <title>The Global Catalogue of Microorganisms (GCM) 10K type strain sequencing project: providing services to taxonomists for standard genome sequencing and annotation.</title>
        <authorList>
            <consortium name="The Broad Institute Genomics Platform"/>
            <consortium name="The Broad Institute Genome Sequencing Center for Infectious Disease"/>
            <person name="Wu L."/>
            <person name="Ma J."/>
        </authorList>
    </citation>
    <scope>NUCLEOTIDE SEQUENCE [LARGE SCALE GENOMIC DNA]</scope>
    <source>
        <strain evidence="2">CGMCC 1.16326</strain>
    </source>
</reference>
<proteinExistence type="predicted"/>
<evidence type="ECO:0008006" key="3">
    <source>
        <dbReference type="Google" id="ProtNLM"/>
    </source>
</evidence>
<comment type="caution">
    <text evidence="1">The sequence shown here is derived from an EMBL/GenBank/DDBJ whole genome shotgun (WGS) entry which is preliminary data.</text>
</comment>
<dbReference type="InterPro" id="IPR011856">
    <property type="entry name" value="tRNA_endonuc-like_dom_sf"/>
</dbReference>